<dbReference type="GO" id="GO:1901096">
    <property type="term" value="P:regulation of autophagosome maturation"/>
    <property type="evidence" value="ECO:0007669"/>
    <property type="project" value="TreeGrafter"/>
</dbReference>
<reference evidence="3 4" key="1">
    <citation type="journal article" date="2017" name="Gigascience">
        <title>Draft genome of the honey bee ectoparasitic mite, Tropilaelaps mercedesae, is shaped by the parasitic life history.</title>
        <authorList>
            <person name="Dong X."/>
            <person name="Armstrong S.D."/>
            <person name="Xia D."/>
            <person name="Makepeace B.L."/>
            <person name="Darby A.C."/>
            <person name="Kadowaki T."/>
        </authorList>
    </citation>
    <scope>NUCLEOTIDE SEQUENCE [LARGE SCALE GENOMIC DNA]</scope>
    <source>
        <strain evidence="3">Wuxi-XJTLU</strain>
    </source>
</reference>
<evidence type="ECO:0000259" key="2">
    <source>
        <dbReference type="Pfam" id="PF19439"/>
    </source>
</evidence>
<dbReference type="OrthoDB" id="294052at2759"/>
<evidence type="ECO:0000313" key="4">
    <source>
        <dbReference type="Proteomes" id="UP000192247"/>
    </source>
</evidence>
<dbReference type="GO" id="GO:0016197">
    <property type="term" value="P:endosomal transport"/>
    <property type="evidence" value="ECO:0007669"/>
    <property type="project" value="TreeGrafter"/>
</dbReference>
<organism evidence="3 4">
    <name type="scientific">Tropilaelaps mercedesae</name>
    <dbReference type="NCBI Taxonomy" id="418985"/>
    <lineage>
        <taxon>Eukaryota</taxon>
        <taxon>Metazoa</taxon>
        <taxon>Ecdysozoa</taxon>
        <taxon>Arthropoda</taxon>
        <taxon>Chelicerata</taxon>
        <taxon>Arachnida</taxon>
        <taxon>Acari</taxon>
        <taxon>Parasitiformes</taxon>
        <taxon>Mesostigmata</taxon>
        <taxon>Gamasina</taxon>
        <taxon>Dermanyssoidea</taxon>
        <taxon>Laelapidae</taxon>
        <taxon>Tropilaelaps</taxon>
    </lineage>
</organism>
<evidence type="ECO:0000313" key="3">
    <source>
        <dbReference type="EMBL" id="OQR70368.1"/>
    </source>
</evidence>
<keyword evidence="4" id="KW-1185">Reference proteome</keyword>
<dbReference type="GO" id="GO:0005770">
    <property type="term" value="C:late endosome"/>
    <property type="evidence" value="ECO:0007669"/>
    <property type="project" value="TreeGrafter"/>
</dbReference>
<dbReference type="Proteomes" id="UP000192247">
    <property type="component" value="Unassembled WGS sequence"/>
</dbReference>
<dbReference type="EMBL" id="MNPL01017769">
    <property type="protein sequence ID" value="OQR70368.1"/>
    <property type="molecule type" value="Genomic_DNA"/>
</dbReference>
<feature type="domain" description="CLEC16A/TT9 C-terminal" evidence="2">
    <location>
        <begin position="110"/>
        <end position="385"/>
    </location>
</feature>
<dbReference type="InterPro" id="IPR045820">
    <property type="entry name" value="CLEC16A/TT9_C"/>
</dbReference>
<dbReference type="AlphaFoldDB" id="A0A1V9XAH9"/>
<dbReference type="GO" id="GO:0005794">
    <property type="term" value="C:Golgi apparatus"/>
    <property type="evidence" value="ECO:0007669"/>
    <property type="project" value="TreeGrafter"/>
</dbReference>
<gene>
    <name evidence="3" type="ORF">BIW11_04177</name>
</gene>
<feature type="region of interest" description="Disordered" evidence="1">
    <location>
        <begin position="392"/>
        <end position="431"/>
    </location>
</feature>
<sequence>MTCLMRIIRHACVYGTRVRLATLEMAILLIKQLAVVPAYVHPSSVDSAPSAASPNRQPNPITHASQTAPVGSPSASDSASSTGASSSKVHNSAGGVAGTRSDRPSQPLSCLRDAHLSLVKCARDESALLLKGFLKSDEIFLDMFEEEYEQGLKALNVEYLMMDGNLLLPPIGTPMSGLDFHKRLPCGEIERAIRAIRAFFLIRHLCLVLRGEVETELPLTKESDLVRVGQVLDLTNNDLVACTVYNTKNDSKLKRFMVIDSAQVILVEPEASRLGFGVVRLAGMLQDIEVTGDQNDSRALHITIHRASNGPGGRPGGSTGTTNSSRAFVHSPPKRPPLLAAKFIFDDHIRCMAAKQKLTKGRLRARQKKMQQIAKLLDMNISSTSPTPGLPIALLGGSGSAADSGGHRLLSRSGSTSTSSDSSHLHGSGLSNGARVVRSSAHHSPLITEYAFYDAQRVFGYDKRGQYRHNHCQQLRQQQRQYHEDPLKELPSHDDRLRRTPRTAVPAFNTSSRASGDRRRVASLPVDIKDTRRKHRSVSRSRESSPRTLPQDEEIPLEDLSGHSSPRFSRNDSPLCSPTRQFHQQLHKRTGSLGNGGCNAQINGVTGQTSHCDNANRISLANGEVTGGMSDQFTQDQHQQGTHRRKVPSVAVFRPPREFGIFVRHPSIT</sequence>
<feature type="region of interest" description="Disordered" evidence="1">
    <location>
        <begin position="306"/>
        <end position="332"/>
    </location>
</feature>
<name>A0A1V9XAH9_9ACAR</name>
<feature type="compositionally biased region" description="Low complexity" evidence="1">
    <location>
        <begin position="45"/>
        <end position="54"/>
    </location>
</feature>
<feature type="region of interest" description="Disordered" evidence="1">
    <location>
        <begin position="45"/>
        <end position="106"/>
    </location>
</feature>
<feature type="compositionally biased region" description="Polar residues" evidence="1">
    <location>
        <begin position="55"/>
        <end position="69"/>
    </location>
</feature>
<dbReference type="GO" id="GO:0007034">
    <property type="term" value="P:vacuolar transport"/>
    <property type="evidence" value="ECO:0007669"/>
    <property type="project" value="TreeGrafter"/>
</dbReference>
<feature type="region of interest" description="Disordered" evidence="1">
    <location>
        <begin position="471"/>
        <end position="574"/>
    </location>
</feature>
<feature type="compositionally biased region" description="Low complexity" evidence="1">
    <location>
        <begin position="72"/>
        <end position="87"/>
    </location>
</feature>
<dbReference type="InterPro" id="IPR039272">
    <property type="entry name" value="CLEC16A/TT9"/>
</dbReference>
<dbReference type="PANTHER" id="PTHR21481:SF0">
    <property type="entry name" value="PROTEIN CLEC16A"/>
    <property type="match status" value="1"/>
</dbReference>
<proteinExistence type="predicted"/>
<dbReference type="InParanoid" id="A0A1V9XAH9"/>
<dbReference type="Pfam" id="PF19439">
    <property type="entry name" value="CLEC16A_C"/>
    <property type="match status" value="1"/>
</dbReference>
<comment type="caution">
    <text evidence="3">The sequence shown here is derived from an EMBL/GenBank/DDBJ whole genome shotgun (WGS) entry which is preliminary data.</text>
</comment>
<dbReference type="STRING" id="418985.A0A1V9XAH9"/>
<protein>
    <submittedName>
        <fullName evidence="3">Protein CLEC16A-like</fullName>
    </submittedName>
</protein>
<dbReference type="PANTHER" id="PTHR21481">
    <property type="entry name" value="PROTEIN CLEC16A"/>
    <property type="match status" value="1"/>
</dbReference>
<accession>A0A1V9XAH9</accession>
<evidence type="ECO:0000256" key="1">
    <source>
        <dbReference type="SAM" id="MobiDB-lite"/>
    </source>
</evidence>
<feature type="compositionally biased region" description="Gly residues" evidence="1">
    <location>
        <begin position="310"/>
        <end position="319"/>
    </location>
</feature>
<feature type="compositionally biased region" description="Basic and acidic residues" evidence="1">
    <location>
        <begin position="481"/>
        <end position="498"/>
    </location>
</feature>
<feature type="compositionally biased region" description="Polar residues" evidence="1">
    <location>
        <begin position="562"/>
        <end position="574"/>
    </location>
</feature>